<organism evidence="10 11">
    <name type="scientific">Podila minutissima</name>
    <dbReference type="NCBI Taxonomy" id="64525"/>
    <lineage>
        <taxon>Eukaryota</taxon>
        <taxon>Fungi</taxon>
        <taxon>Fungi incertae sedis</taxon>
        <taxon>Mucoromycota</taxon>
        <taxon>Mortierellomycotina</taxon>
        <taxon>Mortierellomycetes</taxon>
        <taxon>Mortierellales</taxon>
        <taxon>Mortierellaceae</taxon>
        <taxon>Podila</taxon>
    </lineage>
</organism>
<name>A0A9P5SMC2_9FUNG</name>
<dbReference type="SMART" id="SM00397">
    <property type="entry name" value="t_SNARE"/>
    <property type="match status" value="1"/>
</dbReference>
<dbReference type="GO" id="GO:0012505">
    <property type="term" value="C:endomembrane system"/>
    <property type="evidence" value="ECO:0007669"/>
    <property type="project" value="TreeGrafter"/>
</dbReference>
<evidence type="ECO:0000256" key="4">
    <source>
        <dbReference type="ARBA" id="ARBA00022989"/>
    </source>
</evidence>
<keyword evidence="11" id="KW-1185">Reference proteome</keyword>
<evidence type="ECO:0000256" key="5">
    <source>
        <dbReference type="ARBA" id="ARBA00023136"/>
    </source>
</evidence>
<comment type="subcellular location">
    <subcellularLocation>
        <location evidence="1">Membrane</location>
        <topology evidence="1">Single-pass type IV membrane protein</topology>
    </subcellularLocation>
</comment>
<dbReference type="GO" id="GO:0031201">
    <property type="term" value="C:SNARE complex"/>
    <property type="evidence" value="ECO:0007669"/>
    <property type="project" value="TreeGrafter"/>
</dbReference>
<dbReference type="PROSITE" id="PS50192">
    <property type="entry name" value="T_SNARE"/>
    <property type="match status" value="1"/>
</dbReference>
<feature type="transmembrane region" description="Helical" evidence="8">
    <location>
        <begin position="278"/>
        <end position="301"/>
    </location>
</feature>
<dbReference type="InterPro" id="IPR000727">
    <property type="entry name" value="T_SNARE_dom"/>
</dbReference>
<keyword evidence="4 8" id="KW-1133">Transmembrane helix</keyword>
<gene>
    <name evidence="10" type="primary">SSO2_1</name>
    <name evidence="10" type="ORF">BG006_003200</name>
</gene>
<feature type="region of interest" description="Disordered" evidence="7">
    <location>
        <begin position="1"/>
        <end position="35"/>
    </location>
</feature>
<evidence type="ECO:0000256" key="2">
    <source>
        <dbReference type="ARBA" id="ARBA00009063"/>
    </source>
</evidence>
<dbReference type="GO" id="GO:0006886">
    <property type="term" value="P:intracellular protein transport"/>
    <property type="evidence" value="ECO:0007669"/>
    <property type="project" value="TreeGrafter"/>
</dbReference>
<dbReference type="GO" id="GO:0006906">
    <property type="term" value="P:vesicle fusion"/>
    <property type="evidence" value="ECO:0007669"/>
    <property type="project" value="TreeGrafter"/>
</dbReference>
<evidence type="ECO:0000256" key="6">
    <source>
        <dbReference type="SAM" id="Coils"/>
    </source>
</evidence>
<dbReference type="PANTHER" id="PTHR19957">
    <property type="entry name" value="SYNTAXIN"/>
    <property type="match status" value="1"/>
</dbReference>
<dbReference type="Pfam" id="PF05739">
    <property type="entry name" value="SNARE"/>
    <property type="match status" value="1"/>
</dbReference>
<dbReference type="SUPFAM" id="SSF47661">
    <property type="entry name" value="t-snare proteins"/>
    <property type="match status" value="1"/>
</dbReference>
<keyword evidence="3 8" id="KW-0812">Transmembrane</keyword>
<accession>A0A9P5SMC2</accession>
<sequence>MSRDRLNDYNSGASGNNQYQFSSAQHSHSNKETPVELAPLRGDSLSQFFQETEVISGKIQLFQANINEVDQLFAQNLNARLDQDGTKLLETKTRATNTLSGEIYDRLRVLTESNRRVHTKEEFDRRKLRTSTLSKQFKDAVSRFQNIQYQNGQKSKETVARQYRIANPSATEEDIRRLVDEDQGGAFTQQLLQQARGQQALAALSNVQNRQRELQQLQESVVELAQLYKQLEHLISDQDLTFQQIEESVIKSESDIEKGRVEVDHALKLGISARKKKWIALGIAVLIIIIILIFGAIQGWFRGPAAPAN</sequence>
<feature type="domain" description="T-SNARE coiled-coil homology" evidence="9">
    <location>
        <begin position="204"/>
        <end position="266"/>
    </location>
</feature>
<evidence type="ECO:0000259" key="9">
    <source>
        <dbReference type="PROSITE" id="PS50192"/>
    </source>
</evidence>
<comment type="caution">
    <text evidence="10">The sequence shown here is derived from an EMBL/GenBank/DDBJ whole genome shotgun (WGS) entry which is preliminary data.</text>
</comment>
<comment type="similarity">
    <text evidence="2">Belongs to the syntaxin family.</text>
</comment>
<evidence type="ECO:0000256" key="7">
    <source>
        <dbReference type="SAM" id="MobiDB-lite"/>
    </source>
</evidence>
<dbReference type="InterPro" id="IPR045242">
    <property type="entry name" value="Syntaxin"/>
</dbReference>
<dbReference type="EMBL" id="JAAAUY010000184">
    <property type="protein sequence ID" value="KAF9333752.1"/>
    <property type="molecule type" value="Genomic_DNA"/>
</dbReference>
<dbReference type="GO" id="GO:0006887">
    <property type="term" value="P:exocytosis"/>
    <property type="evidence" value="ECO:0007669"/>
    <property type="project" value="TreeGrafter"/>
</dbReference>
<dbReference type="PANTHER" id="PTHR19957:SF307">
    <property type="entry name" value="PROTEIN SSO1-RELATED"/>
    <property type="match status" value="1"/>
</dbReference>
<dbReference type="AlphaFoldDB" id="A0A9P5SMC2"/>
<dbReference type="GO" id="GO:0000149">
    <property type="term" value="F:SNARE binding"/>
    <property type="evidence" value="ECO:0007669"/>
    <property type="project" value="TreeGrafter"/>
</dbReference>
<dbReference type="Pfam" id="PF00804">
    <property type="entry name" value="Syntaxin"/>
    <property type="match status" value="1"/>
</dbReference>
<dbReference type="Proteomes" id="UP000696485">
    <property type="component" value="Unassembled WGS sequence"/>
</dbReference>
<dbReference type="GO" id="GO:0048278">
    <property type="term" value="P:vesicle docking"/>
    <property type="evidence" value="ECO:0007669"/>
    <property type="project" value="TreeGrafter"/>
</dbReference>
<keyword evidence="5 8" id="KW-0472">Membrane</keyword>
<dbReference type="GO" id="GO:0005886">
    <property type="term" value="C:plasma membrane"/>
    <property type="evidence" value="ECO:0007669"/>
    <property type="project" value="TreeGrafter"/>
</dbReference>
<evidence type="ECO:0000256" key="3">
    <source>
        <dbReference type="ARBA" id="ARBA00022692"/>
    </source>
</evidence>
<protein>
    <submittedName>
        <fullName evidence="10">Plasma membrane t-SNARE, secretory vesicle fusion</fullName>
    </submittedName>
</protein>
<feature type="compositionally biased region" description="Polar residues" evidence="7">
    <location>
        <begin position="8"/>
        <end position="27"/>
    </location>
</feature>
<proteinExistence type="inferred from homology"/>
<dbReference type="InterPro" id="IPR010989">
    <property type="entry name" value="SNARE"/>
</dbReference>
<dbReference type="InterPro" id="IPR006011">
    <property type="entry name" value="Syntaxin_N"/>
</dbReference>
<feature type="coiled-coil region" evidence="6">
    <location>
        <begin position="207"/>
        <end position="234"/>
    </location>
</feature>
<dbReference type="GO" id="GO:0005484">
    <property type="term" value="F:SNAP receptor activity"/>
    <property type="evidence" value="ECO:0007669"/>
    <property type="project" value="TreeGrafter"/>
</dbReference>
<keyword evidence="6" id="KW-0175">Coiled coil</keyword>
<evidence type="ECO:0000313" key="10">
    <source>
        <dbReference type="EMBL" id="KAF9333752.1"/>
    </source>
</evidence>
<dbReference type="Gene3D" id="1.20.58.70">
    <property type="match status" value="1"/>
</dbReference>
<evidence type="ECO:0000256" key="8">
    <source>
        <dbReference type="SAM" id="Phobius"/>
    </source>
</evidence>
<reference evidence="10" key="1">
    <citation type="journal article" date="2020" name="Fungal Divers.">
        <title>Resolving the Mortierellaceae phylogeny through synthesis of multi-gene phylogenetics and phylogenomics.</title>
        <authorList>
            <person name="Vandepol N."/>
            <person name="Liber J."/>
            <person name="Desiro A."/>
            <person name="Na H."/>
            <person name="Kennedy M."/>
            <person name="Barry K."/>
            <person name="Grigoriev I.V."/>
            <person name="Miller A.N."/>
            <person name="O'Donnell K."/>
            <person name="Stajich J.E."/>
            <person name="Bonito G."/>
        </authorList>
    </citation>
    <scope>NUCLEOTIDE SEQUENCE</scope>
    <source>
        <strain evidence="10">NVP1</strain>
    </source>
</reference>
<evidence type="ECO:0000313" key="11">
    <source>
        <dbReference type="Proteomes" id="UP000696485"/>
    </source>
</evidence>
<evidence type="ECO:0000256" key="1">
    <source>
        <dbReference type="ARBA" id="ARBA00004211"/>
    </source>
</evidence>
<dbReference type="SMART" id="SM00503">
    <property type="entry name" value="SynN"/>
    <property type="match status" value="1"/>
</dbReference>